<dbReference type="GO" id="GO:0140825">
    <property type="term" value="F:lactoperoxidase activity"/>
    <property type="evidence" value="ECO:0007669"/>
    <property type="project" value="UniProtKB-EC"/>
</dbReference>
<feature type="binding site" evidence="17">
    <location>
        <position position="81"/>
    </location>
    <ligand>
        <name>Ca(2+)</name>
        <dbReference type="ChEBI" id="CHEBI:29108"/>
        <label>1</label>
    </ligand>
</feature>
<feature type="active site" description="Proton acceptor" evidence="15">
    <location>
        <position position="77"/>
    </location>
</feature>
<evidence type="ECO:0000256" key="3">
    <source>
        <dbReference type="ARBA" id="ARBA00006873"/>
    </source>
</evidence>
<evidence type="ECO:0000256" key="20">
    <source>
        <dbReference type="RuleBase" id="RU362060"/>
    </source>
</evidence>
<accession>A0AA39SDJ4</accession>
<feature type="domain" description="Plant heme peroxidase family profile" evidence="21">
    <location>
        <begin position="36"/>
        <end position="337"/>
    </location>
</feature>
<evidence type="ECO:0000256" key="12">
    <source>
        <dbReference type="ARBA" id="ARBA00023004"/>
    </source>
</evidence>
<comment type="similarity">
    <text evidence="3">Belongs to the peroxidase family. Ascorbate peroxidase subfamily.</text>
</comment>
<keyword evidence="8 17" id="KW-0479">Metal-binding</keyword>
<keyword evidence="14 20" id="KW-0376">Hydrogen peroxide</keyword>
<keyword evidence="6 20" id="KW-0575">Peroxidase</keyword>
<dbReference type="PRINTS" id="PR00461">
    <property type="entry name" value="PLPEROXIDASE"/>
</dbReference>
<name>A0AA39SDJ4_ACESA</name>
<dbReference type="CDD" id="cd00693">
    <property type="entry name" value="secretory_peroxidase"/>
    <property type="match status" value="1"/>
</dbReference>
<evidence type="ECO:0000256" key="5">
    <source>
        <dbReference type="ARBA" id="ARBA00022525"/>
    </source>
</evidence>
<feature type="binding site" evidence="17">
    <location>
        <position position="87"/>
    </location>
    <ligand>
        <name>Ca(2+)</name>
        <dbReference type="ChEBI" id="CHEBI:29108"/>
        <label>1</label>
    </ligand>
</feature>
<dbReference type="PROSITE" id="PS50873">
    <property type="entry name" value="PEROXIDASE_4"/>
    <property type="match status" value="1"/>
</dbReference>
<dbReference type="EC" id="1.11.1.7" evidence="4 20"/>
<feature type="binding site" evidence="17">
    <location>
        <position position="83"/>
    </location>
    <ligand>
        <name>Ca(2+)</name>
        <dbReference type="ChEBI" id="CHEBI:29108"/>
        <label>1</label>
    </ligand>
</feature>
<feature type="binding site" evidence="16">
    <location>
        <position position="175"/>
    </location>
    <ligand>
        <name>substrate</name>
    </ligand>
</feature>
<dbReference type="InterPro" id="IPR019793">
    <property type="entry name" value="Peroxidases_heam-ligand_BS"/>
</dbReference>
<dbReference type="InterPro" id="IPR000823">
    <property type="entry name" value="Peroxidase_pln"/>
</dbReference>
<evidence type="ECO:0000256" key="18">
    <source>
        <dbReference type="PIRSR" id="PIRSR600823-4"/>
    </source>
</evidence>
<feature type="binding site" evidence="17">
    <location>
        <position position="260"/>
    </location>
    <ligand>
        <name>Ca(2+)</name>
        <dbReference type="ChEBI" id="CHEBI:29108"/>
        <label>2</label>
    </ligand>
</feature>
<organism evidence="22 23">
    <name type="scientific">Acer saccharum</name>
    <name type="common">Sugar maple</name>
    <dbReference type="NCBI Taxonomy" id="4024"/>
    <lineage>
        <taxon>Eukaryota</taxon>
        <taxon>Viridiplantae</taxon>
        <taxon>Streptophyta</taxon>
        <taxon>Embryophyta</taxon>
        <taxon>Tracheophyta</taxon>
        <taxon>Spermatophyta</taxon>
        <taxon>Magnoliopsida</taxon>
        <taxon>eudicotyledons</taxon>
        <taxon>Gunneridae</taxon>
        <taxon>Pentapetalae</taxon>
        <taxon>rosids</taxon>
        <taxon>malvids</taxon>
        <taxon>Sapindales</taxon>
        <taxon>Sapindaceae</taxon>
        <taxon>Hippocastanoideae</taxon>
        <taxon>Acereae</taxon>
        <taxon>Acer</taxon>
    </lineage>
</organism>
<keyword evidence="9 20" id="KW-0732">Signal</keyword>
<comment type="caution">
    <text evidence="22">The sequence shown here is derived from an EMBL/GenBank/DDBJ whole genome shotgun (WGS) entry which is preliminary data.</text>
</comment>
<feature type="disulfide bond" evidence="19">
    <location>
        <begin position="46"/>
        <end position="127"/>
    </location>
</feature>
<evidence type="ECO:0000256" key="11">
    <source>
        <dbReference type="ARBA" id="ARBA00023002"/>
    </source>
</evidence>
<keyword evidence="5 20" id="KW-0964">Secreted</keyword>
<evidence type="ECO:0000256" key="7">
    <source>
        <dbReference type="ARBA" id="ARBA00022617"/>
    </source>
</evidence>
<evidence type="ECO:0000259" key="21">
    <source>
        <dbReference type="PROSITE" id="PS50873"/>
    </source>
</evidence>
<dbReference type="InterPro" id="IPR002016">
    <property type="entry name" value="Haem_peroxidase"/>
</dbReference>
<keyword evidence="11 20" id="KW-0560">Oxidoreductase</keyword>
<evidence type="ECO:0000256" key="9">
    <source>
        <dbReference type="ARBA" id="ARBA00022729"/>
    </source>
</evidence>
<comment type="similarity">
    <text evidence="20">Belongs to the peroxidase family. Classical plant (class III) peroxidase subfamily.</text>
</comment>
<feature type="binding site" evidence="17">
    <location>
        <position position="78"/>
    </location>
    <ligand>
        <name>Ca(2+)</name>
        <dbReference type="ChEBI" id="CHEBI:29108"/>
        <label>1</label>
    </ligand>
</feature>
<evidence type="ECO:0000256" key="8">
    <source>
        <dbReference type="ARBA" id="ARBA00022723"/>
    </source>
</evidence>
<dbReference type="GO" id="GO:0046872">
    <property type="term" value="F:metal ion binding"/>
    <property type="evidence" value="ECO:0007669"/>
    <property type="project" value="UniProtKB-UniRule"/>
</dbReference>
<keyword evidence="7 20" id="KW-0349">Heme</keyword>
<evidence type="ECO:0000256" key="19">
    <source>
        <dbReference type="PIRSR" id="PIRSR600823-5"/>
    </source>
</evidence>
<comment type="function">
    <text evidence="2">Removal of H(2)O(2), oxidation of toxic reductants, biosynthesis and degradation of lignin, suberization, auxin catabolism, response to environmental stresses such as wounding, pathogen attack and oxidative stress. These functions might be dependent on each isozyme/isoform in each plant tissue.</text>
</comment>
<comment type="catalytic activity">
    <reaction evidence="1 20">
        <text>2 a phenolic donor + H2O2 = 2 a phenolic radical donor + 2 H2O</text>
        <dbReference type="Rhea" id="RHEA:56136"/>
        <dbReference type="ChEBI" id="CHEBI:15377"/>
        <dbReference type="ChEBI" id="CHEBI:16240"/>
        <dbReference type="ChEBI" id="CHEBI:139520"/>
        <dbReference type="ChEBI" id="CHEBI:139521"/>
        <dbReference type="EC" id="1.11.1.7"/>
    </reaction>
</comment>
<feature type="binding site" evidence="17">
    <location>
        <position position="99"/>
    </location>
    <ligand>
        <name>Ca(2+)</name>
        <dbReference type="ChEBI" id="CHEBI:29108"/>
        <label>1</label>
    </ligand>
</feature>
<evidence type="ECO:0000313" key="23">
    <source>
        <dbReference type="Proteomes" id="UP001168877"/>
    </source>
</evidence>
<evidence type="ECO:0000256" key="6">
    <source>
        <dbReference type="ARBA" id="ARBA00022559"/>
    </source>
</evidence>
<dbReference type="PRINTS" id="PR00458">
    <property type="entry name" value="PEROXIDASE"/>
</dbReference>
<feature type="binding site" evidence="17">
    <location>
        <position position="265"/>
    </location>
    <ligand>
        <name>Ca(2+)</name>
        <dbReference type="ChEBI" id="CHEBI:29108"/>
        <label>2</label>
    </ligand>
</feature>
<evidence type="ECO:0000256" key="14">
    <source>
        <dbReference type="ARBA" id="ARBA00023324"/>
    </source>
</evidence>
<feature type="binding site" description="axial binding residue" evidence="17">
    <location>
        <position position="205"/>
    </location>
    <ligand>
        <name>heme b</name>
        <dbReference type="ChEBI" id="CHEBI:60344"/>
    </ligand>
    <ligandPart>
        <name>Fe</name>
        <dbReference type="ChEBI" id="CHEBI:18248"/>
    </ligandPart>
</feature>
<sequence length="341" mass="37963">MGSRFTPLLFLLFMISIPFSSSSKSDNINNKNNNYKLSLDYYKRTCPDFDRIVREQIQDKQSKQPTTAAGTVRLLLHDCMVSGCDGSILIASNSFNKAERDADINLSLPGDAFDVVTRIKTILELSCPGVVSCSDILAEATRDLIVMQGGPFYTVPLGRKDGLVSKAETVEGNLPRSNMSMDQMLKIFEVKGFSAREMVALMGAHTIGFAHCTEFKDRIYRYGKKTPTDPEINPKYAEALKSLCAKDTNGTMSAFNDVLTPNKFDNMYFKNLPRGLAALASDHMLIKDPRTKGFAEWFAANQTAFFEEFGRGMQKLGALNVKTGNDGEVRRRCDTFNDVQN</sequence>
<keyword evidence="13 19" id="KW-1015">Disulfide bond</keyword>
<dbReference type="GO" id="GO:0020037">
    <property type="term" value="F:heme binding"/>
    <property type="evidence" value="ECO:0007669"/>
    <property type="project" value="UniProtKB-UniRule"/>
</dbReference>
<dbReference type="GO" id="GO:0006979">
    <property type="term" value="P:response to oxidative stress"/>
    <property type="evidence" value="ECO:0007669"/>
    <property type="project" value="UniProtKB-UniRule"/>
</dbReference>
<feature type="disulfide bond" evidence="19">
    <location>
        <begin position="133"/>
        <end position="333"/>
    </location>
</feature>
<dbReference type="PANTHER" id="PTHR31517">
    <property type="match status" value="1"/>
</dbReference>
<feature type="binding site" evidence="17">
    <location>
        <position position="257"/>
    </location>
    <ligand>
        <name>Ca(2+)</name>
        <dbReference type="ChEBI" id="CHEBI:29108"/>
        <label>2</label>
    </ligand>
</feature>
<keyword evidence="23" id="KW-1185">Reference proteome</keyword>
<dbReference type="Pfam" id="PF00141">
    <property type="entry name" value="peroxidase"/>
    <property type="match status" value="1"/>
</dbReference>
<feature type="signal peptide" evidence="20">
    <location>
        <begin position="1"/>
        <end position="22"/>
    </location>
</feature>
<feature type="binding site" evidence="17">
    <location>
        <position position="206"/>
    </location>
    <ligand>
        <name>Ca(2+)</name>
        <dbReference type="ChEBI" id="CHEBI:29108"/>
        <label>2</label>
    </ligand>
</feature>
<evidence type="ECO:0000313" key="22">
    <source>
        <dbReference type="EMBL" id="KAK0587790.1"/>
    </source>
</evidence>
<keyword evidence="10 17" id="KW-0106">Calcium</keyword>
<comment type="cofactor">
    <cofactor evidence="17 20">
        <name>heme b</name>
        <dbReference type="ChEBI" id="CHEBI:60344"/>
    </cofactor>
    <text evidence="17 20">Binds 1 heme b (iron(II)-protoporphyrin IX) group per subunit.</text>
</comment>
<dbReference type="GO" id="GO:0005576">
    <property type="term" value="C:extracellular region"/>
    <property type="evidence" value="ECO:0007669"/>
    <property type="project" value="UniProtKB-SubCell"/>
</dbReference>
<dbReference type="Proteomes" id="UP001168877">
    <property type="component" value="Unassembled WGS sequence"/>
</dbReference>
<feature type="chain" id="PRO_5041483280" description="Peroxidase" evidence="20">
    <location>
        <begin position="23"/>
        <end position="341"/>
    </location>
</feature>
<evidence type="ECO:0000256" key="13">
    <source>
        <dbReference type="ARBA" id="ARBA00023157"/>
    </source>
</evidence>
<dbReference type="FunFam" id="1.10.520.10:FF:000008">
    <property type="entry name" value="Peroxidase"/>
    <property type="match status" value="1"/>
</dbReference>
<dbReference type="GO" id="GO:0042744">
    <property type="term" value="P:hydrogen peroxide catabolic process"/>
    <property type="evidence" value="ECO:0007669"/>
    <property type="project" value="UniProtKB-KW"/>
</dbReference>
<comment type="cofactor">
    <cofactor evidence="17 20">
        <name>Ca(2+)</name>
        <dbReference type="ChEBI" id="CHEBI:29108"/>
    </cofactor>
    <text evidence="17 20">Binds 2 calcium ions per subunit.</text>
</comment>
<evidence type="ECO:0000256" key="1">
    <source>
        <dbReference type="ARBA" id="ARBA00000189"/>
    </source>
</evidence>
<dbReference type="AlphaFoldDB" id="A0AA39SDJ4"/>
<reference evidence="22" key="2">
    <citation type="submission" date="2023-06" db="EMBL/GenBank/DDBJ databases">
        <authorList>
            <person name="Swenson N.G."/>
            <person name="Wegrzyn J.L."/>
            <person name="Mcevoy S.L."/>
        </authorList>
    </citation>
    <scope>NUCLEOTIDE SEQUENCE</scope>
    <source>
        <strain evidence="22">NS2018</strain>
        <tissue evidence="22">Leaf</tissue>
    </source>
</reference>
<dbReference type="PROSITE" id="PS00435">
    <property type="entry name" value="PEROXIDASE_1"/>
    <property type="match status" value="1"/>
</dbReference>
<comment type="subcellular location">
    <subcellularLocation>
        <location evidence="20">Secreted</location>
    </subcellularLocation>
</comment>
<evidence type="ECO:0000256" key="16">
    <source>
        <dbReference type="PIRSR" id="PIRSR600823-2"/>
    </source>
</evidence>
<keyword evidence="12 17" id="KW-0408">Iron</keyword>
<evidence type="ECO:0000256" key="17">
    <source>
        <dbReference type="PIRSR" id="PIRSR600823-3"/>
    </source>
</evidence>
<evidence type="ECO:0000256" key="2">
    <source>
        <dbReference type="ARBA" id="ARBA00002322"/>
    </source>
</evidence>
<dbReference type="EMBL" id="JAUESC010000382">
    <property type="protein sequence ID" value="KAK0587790.1"/>
    <property type="molecule type" value="Genomic_DNA"/>
</dbReference>
<dbReference type="InterPro" id="IPR010255">
    <property type="entry name" value="Haem_peroxidase_sf"/>
</dbReference>
<dbReference type="Gene3D" id="1.10.420.10">
    <property type="entry name" value="Peroxidase, domain 2"/>
    <property type="match status" value="1"/>
</dbReference>
<evidence type="ECO:0000256" key="4">
    <source>
        <dbReference type="ARBA" id="ARBA00012313"/>
    </source>
</evidence>
<feature type="disulfide bond" evidence="19">
    <location>
        <begin position="212"/>
        <end position="244"/>
    </location>
</feature>
<feature type="site" description="Transition state stabilizer" evidence="18">
    <location>
        <position position="73"/>
    </location>
</feature>
<dbReference type="Gene3D" id="1.10.520.10">
    <property type="match status" value="1"/>
</dbReference>
<gene>
    <name evidence="22" type="ORF">LWI29_029037</name>
</gene>
<dbReference type="SUPFAM" id="SSF48113">
    <property type="entry name" value="Heme-dependent peroxidases"/>
    <property type="match status" value="1"/>
</dbReference>
<protein>
    <recommendedName>
        <fullName evidence="4 20">Peroxidase</fullName>
        <ecNumber evidence="4 20">1.11.1.7</ecNumber>
    </recommendedName>
</protein>
<reference evidence="22" key="1">
    <citation type="journal article" date="2022" name="Plant J.">
        <title>Strategies of tolerance reflected in two North American maple genomes.</title>
        <authorList>
            <person name="McEvoy S.L."/>
            <person name="Sezen U.U."/>
            <person name="Trouern-Trend A."/>
            <person name="McMahon S.M."/>
            <person name="Schaberg P.G."/>
            <person name="Yang J."/>
            <person name="Wegrzyn J.L."/>
            <person name="Swenson N.G."/>
        </authorList>
    </citation>
    <scope>NUCLEOTIDE SEQUENCE</scope>
    <source>
        <strain evidence="22">NS2018</strain>
    </source>
</reference>
<dbReference type="FunFam" id="1.10.420.10:FF:000007">
    <property type="entry name" value="Peroxidase"/>
    <property type="match status" value="1"/>
</dbReference>
<proteinExistence type="inferred from homology"/>
<evidence type="ECO:0000256" key="15">
    <source>
        <dbReference type="PIRSR" id="PIRSR600823-1"/>
    </source>
</evidence>
<feature type="disulfide bond" evidence="19">
    <location>
        <begin position="79"/>
        <end position="84"/>
    </location>
</feature>
<dbReference type="InterPro" id="IPR033905">
    <property type="entry name" value="Secretory_peroxidase"/>
</dbReference>
<dbReference type="PANTHER" id="PTHR31517:SF88">
    <property type="entry name" value="PEROXIDASE 41"/>
    <property type="match status" value="1"/>
</dbReference>
<evidence type="ECO:0000256" key="10">
    <source>
        <dbReference type="ARBA" id="ARBA00022837"/>
    </source>
</evidence>
<feature type="binding site" evidence="17">
    <location>
        <position position="85"/>
    </location>
    <ligand>
        <name>Ca(2+)</name>
        <dbReference type="ChEBI" id="CHEBI:29108"/>
        <label>1</label>
    </ligand>
</feature>